<name>N1PXH7_DOTSN</name>
<dbReference type="HOGENOM" id="CLU_1102757_0_0_1"/>
<gene>
    <name evidence="1" type="ORF">DOTSEDRAFT_21942</name>
</gene>
<reference evidence="2" key="1">
    <citation type="journal article" date="2012" name="PLoS Genet.">
        <title>The genomes of the fungal plant pathogens Cladosporium fulvum and Dothistroma septosporum reveal adaptation to different hosts and lifestyles but also signatures of common ancestry.</title>
        <authorList>
            <person name="de Wit P.J.G.M."/>
            <person name="van der Burgt A."/>
            <person name="Oekmen B."/>
            <person name="Stergiopoulos I."/>
            <person name="Abd-Elsalam K.A."/>
            <person name="Aerts A.L."/>
            <person name="Bahkali A.H."/>
            <person name="Beenen H.G."/>
            <person name="Chettri P."/>
            <person name="Cox M.P."/>
            <person name="Datema E."/>
            <person name="de Vries R.P."/>
            <person name="Dhillon B."/>
            <person name="Ganley A.R."/>
            <person name="Griffiths S.A."/>
            <person name="Guo Y."/>
            <person name="Hamelin R.C."/>
            <person name="Henrissat B."/>
            <person name="Kabir M.S."/>
            <person name="Jashni M.K."/>
            <person name="Kema G."/>
            <person name="Klaubauf S."/>
            <person name="Lapidus A."/>
            <person name="Levasseur A."/>
            <person name="Lindquist E."/>
            <person name="Mehrabi R."/>
            <person name="Ohm R.A."/>
            <person name="Owen T.J."/>
            <person name="Salamov A."/>
            <person name="Schwelm A."/>
            <person name="Schijlen E."/>
            <person name="Sun H."/>
            <person name="van den Burg H.A."/>
            <person name="van Ham R.C.H.J."/>
            <person name="Zhang S."/>
            <person name="Goodwin S.B."/>
            <person name="Grigoriev I.V."/>
            <person name="Collemare J."/>
            <person name="Bradshaw R.E."/>
        </authorList>
    </citation>
    <scope>NUCLEOTIDE SEQUENCE [LARGE SCALE GENOMIC DNA]</scope>
    <source>
        <strain evidence="2">NZE10 / CBS 128990</strain>
    </source>
</reference>
<dbReference type="PANTHER" id="PTHR37490:SF2">
    <property type="match status" value="1"/>
</dbReference>
<reference evidence="1 2" key="2">
    <citation type="journal article" date="2012" name="PLoS Pathog.">
        <title>Diverse lifestyles and strategies of plant pathogenesis encoded in the genomes of eighteen Dothideomycetes fungi.</title>
        <authorList>
            <person name="Ohm R.A."/>
            <person name="Feau N."/>
            <person name="Henrissat B."/>
            <person name="Schoch C.L."/>
            <person name="Horwitz B.A."/>
            <person name="Barry K.W."/>
            <person name="Condon B.J."/>
            <person name="Copeland A.C."/>
            <person name="Dhillon B."/>
            <person name="Glaser F."/>
            <person name="Hesse C.N."/>
            <person name="Kosti I."/>
            <person name="LaButti K."/>
            <person name="Lindquist E.A."/>
            <person name="Lucas S."/>
            <person name="Salamov A.A."/>
            <person name="Bradshaw R.E."/>
            <person name="Ciuffetti L."/>
            <person name="Hamelin R.C."/>
            <person name="Kema G.H.J."/>
            <person name="Lawrence C."/>
            <person name="Scott J.A."/>
            <person name="Spatafora J.W."/>
            <person name="Turgeon B.G."/>
            <person name="de Wit P.J.G.M."/>
            <person name="Zhong S."/>
            <person name="Goodwin S.B."/>
            <person name="Grigoriev I.V."/>
        </authorList>
    </citation>
    <scope>NUCLEOTIDE SEQUENCE [LARGE SCALE GENOMIC DNA]</scope>
    <source>
        <strain evidence="2">NZE10 / CBS 128990</strain>
    </source>
</reference>
<dbReference type="AlphaFoldDB" id="N1PXH7"/>
<organism evidence="1 2">
    <name type="scientific">Dothistroma septosporum (strain NZE10 / CBS 128990)</name>
    <name type="common">Red band needle blight fungus</name>
    <name type="synonym">Mycosphaerella pini</name>
    <dbReference type="NCBI Taxonomy" id="675120"/>
    <lineage>
        <taxon>Eukaryota</taxon>
        <taxon>Fungi</taxon>
        <taxon>Dikarya</taxon>
        <taxon>Ascomycota</taxon>
        <taxon>Pezizomycotina</taxon>
        <taxon>Dothideomycetes</taxon>
        <taxon>Dothideomycetidae</taxon>
        <taxon>Mycosphaerellales</taxon>
        <taxon>Mycosphaerellaceae</taxon>
        <taxon>Dothistroma</taxon>
    </lineage>
</organism>
<evidence type="ECO:0000313" key="2">
    <source>
        <dbReference type="Proteomes" id="UP000016933"/>
    </source>
</evidence>
<dbReference type="OrthoDB" id="426718at2759"/>
<dbReference type="InterPro" id="IPR021838">
    <property type="entry name" value="DUF3431"/>
</dbReference>
<evidence type="ECO:0000313" key="1">
    <source>
        <dbReference type="EMBL" id="EME48246.1"/>
    </source>
</evidence>
<keyword evidence="2" id="KW-1185">Reference proteome</keyword>
<dbReference type="Pfam" id="PF11913">
    <property type="entry name" value="DUF3431"/>
    <property type="match status" value="1"/>
</dbReference>
<dbReference type="EMBL" id="KB446536">
    <property type="protein sequence ID" value="EME48246.1"/>
    <property type="molecule type" value="Genomic_DNA"/>
</dbReference>
<sequence length="252" mass="28796">MYGSIAVKDIGNIKSFDSSKTLASNNDRLIVVARYHEDLTWTKYVEESKANIPIKLIAKDDVTNPDNLNSNNMTESTSYLYYLIKYYDSLPKVVAFVHGHGDPMLLRDEVWTVTQYTALPHPGTTQSCNTHHEEERGLLVWIGTAEDEHGSPLIFPYDKGESDEADQYQRAFHSLFEFLRTSWEEGGMGMTVPRVVTTLCCSAFSVPGEAVRRVPREKYRRLFEYLEGSDDRDVGVAMEYVWTLLFGEEAWI</sequence>
<dbReference type="PANTHER" id="PTHR37490">
    <property type="entry name" value="EXPRESSED PROTEIN"/>
    <property type="match status" value="1"/>
</dbReference>
<accession>N1PXH7</accession>
<protein>
    <submittedName>
        <fullName evidence="1">Uncharacterized protein</fullName>
    </submittedName>
</protein>
<dbReference type="Proteomes" id="UP000016933">
    <property type="component" value="Unassembled WGS sequence"/>
</dbReference>
<proteinExistence type="predicted"/>
<dbReference type="STRING" id="675120.N1PXH7"/>